<dbReference type="NCBIfam" id="NF033611">
    <property type="entry name" value="SAVED"/>
    <property type="match status" value="1"/>
</dbReference>
<dbReference type="GeneID" id="84208772"/>
<feature type="domain" description="HNH nuclease" evidence="1">
    <location>
        <begin position="156"/>
        <end position="198"/>
    </location>
</feature>
<dbReference type="EMBL" id="OOGT01000037">
    <property type="protein sequence ID" value="SPL70001.1"/>
    <property type="molecule type" value="Genomic_DNA"/>
</dbReference>
<evidence type="ECO:0000259" key="1">
    <source>
        <dbReference type="Pfam" id="PF13391"/>
    </source>
</evidence>
<dbReference type="OrthoDB" id="9052589at2"/>
<evidence type="ECO:0000259" key="2">
    <source>
        <dbReference type="Pfam" id="PF18145"/>
    </source>
</evidence>
<dbReference type="InParanoid" id="A0A2U3MX66"/>
<sequence length="524" mass="59416">MLSSFDDVGFSQLLRAETTNQNYKVLLFANKFYAKLYLSDDGASDWRGLGEGEIGDQTREELKKFTRNHRLFFIATEEKDLSEIQPNFSQAQLISKISLLDNWLKESKDLTTGRKGEVSEATKFKVACSAAWRCQFEGCGEDLRQHLTPSMSGNYSYFAHIVASSKEGPRGNEQSEALADDPSNIMLLCDKCHRLIDRIAPNEYDADRLRNMLQKNIQEVNRLLECLKMPNAEMIVIGGAIEGQAFRFDPKAAEEAMWLRNIKSSNPAEYFVNNALYFSASNNNNYWANAFHLLKSTDLSRLKSFLRETGRDGQLRSLAIFALHGSSILVLSGRLIGDSSPVHLFQFHRQQIEGKGRQWAWPSDVDEPLSGKFKINILKEPVSTDSEMVLQINLTAKIPPEDLPVHFFKNNDFKFPTVELTTDNCNFSVISHPKDLELLGNAIDSIYRKIQDEWRIRKVHLFIIAPTTACIRIGQKMQARHHSDFTIYERKPSIGGVRGGFEATIQISSTKVTLVSNSEQLEID</sequence>
<proteinExistence type="predicted"/>
<dbReference type="CDD" id="cd00085">
    <property type="entry name" value="HNHc"/>
    <property type="match status" value="1"/>
</dbReference>
<accession>A0A2U3MX66</accession>
<keyword evidence="4" id="KW-1185">Reference proteome</keyword>
<dbReference type="Pfam" id="PF18145">
    <property type="entry name" value="SAVED"/>
    <property type="match status" value="1"/>
</dbReference>
<protein>
    <submittedName>
        <fullName evidence="3">Uncharacterized protein</fullName>
    </submittedName>
</protein>
<dbReference type="Pfam" id="PF13391">
    <property type="entry name" value="HNH_2"/>
    <property type="match status" value="1"/>
</dbReference>
<reference evidence="4" key="1">
    <citation type="submission" date="2018-03" db="EMBL/GenBank/DDBJ databases">
        <authorList>
            <person name="Blom J."/>
        </authorList>
    </citation>
    <scope>NUCLEOTIDE SEQUENCE [LARGE SCALE GENOMIC DNA]</scope>
    <source>
        <strain evidence="4">KPC-SM-21</strain>
    </source>
</reference>
<organism evidence="3 4">
    <name type="scientific">Acinetobacter stercoris</name>
    <dbReference type="NCBI Taxonomy" id="2126983"/>
    <lineage>
        <taxon>Bacteria</taxon>
        <taxon>Pseudomonadati</taxon>
        <taxon>Pseudomonadota</taxon>
        <taxon>Gammaproteobacteria</taxon>
        <taxon>Moraxellales</taxon>
        <taxon>Moraxellaceae</taxon>
        <taxon>Acinetobacter</taxon>
    </lineage>
</organism>
<name>A0A2U3MX66_9GAMM</name>
<evidence type="ECO:0000313" key="4">
    <source>
        <dbReference type="Proteomes" id="UP000245974"/>
    </source>
</evidence>
<dbReference type="InterPro" id="IPR003615">
    <property type="entry name" value="HNH_nuc"/>
</dbReference>
<feature type="domain" description="SMODS-associated and fused to various effectors" evidence="2">
    <location>
        <begin position="301"/>
        <end position="507"/>
    </location>
</feature>
<dbReference type="AlphaFoldDB" id="A0A2U3MX66"/>
<gene>
    <name evidence="3" type="ORF">KPC_1179</name>
</gene>
<evidence type="ECO:0000313" key="3">
    <source>
        <dbReference type="EMBL" id="SPL70001.1"/>
    </source>
</evidence>
<dbReference type="InterPro" id="IPR040836">
    <property type="entry name" value="SAVED"/>
</dbReference>
<dbReference type="RefSeq" id="WP_004859532.1">
    <property type="nucleotide sequence ID" value="NZ_OOGT01000037.1"/>
</dbReference>
<dbReference type="Proteomes" id="UP000245974">
    <property type="component" value="Unassembled WGS sequence"/>
</dbReference>